<sequence>MHASSEEVTAWIEKNNSGGDDGFKPHTEGDNRFLQSQEASSSGSGHSTSAEMQKYPFICECFFMTARALNLGLLKAFSDYKHLAQDIARFEDTLSTLKAMQGQTANPQINLEIARLEKEIELYSQEKLCFEAQVLRDGDLIQRALSYYRLMVVWLVRMVGGFRMPLPAECPWEFACMPEHFVEDAMELLIFASRIPKALDGLLLDDFMNFIIMFMASPEYIRNPYLRAKMVEVLNCWMPRRSGSTATASLFEGHQLSLEYLVRNLLKLYVDIEFTGSHTQFYDKFNIRHNIAELLEYLWQVPSHRNMWRQIAKEEEKGVYLNFLNFLINDSIYLLDESLNKILELKELEAEMSNTAEWERRPAQERQERTRLFHSQENIIRIDMKLANEDVSMLAFTSEQITAPFLLPEMVERVASMLNYFLLCNLWLLKQIVQIYVHLSHGDSENIFPTAISRDGRSYQGSAKRAETEAMDAEETLGEIPDEFLDPIQYTLMKDPVILPSSRIIVDRPVIQRHLLSDNTDPFNRSHLTADMLIPAFELKARIEEFVMSQRLKKQGEGISLQAAKEVIQTTNDKMLID</sequence>
<proteinExistence type="predicted"/>
<protein>
    <submittedName>
        <fullName evidence="1">Uncharacterized protein</fullName>
    </submittedName>
</protein>
<reference evidence="2" key="1">
    <citation type="journal article" date="2023" name="Front. Plant Sci.">
        <title>Chromosomal-level genome assembly of Melastoma candidum provides insights into trichome evolution.</title>
        <authorList>
            <person name="Zhong Y."/>
            <person name="Wu W."/>
            <person name="Sun C."/>
            <person name="Zou P."/>
            <person name="Liu Y."/>
            <person name="Dai S."/>
            <person name="Zhou R."/>
        </authorList>
    </citation>
    <scope>NUCLEOTIDE SEQUENCE [LARGE SCALE GENOMIC DNA]</scope>
</reference>
<dbReference type="Proteomes" id="UP001057402">
    <property type="component" value="Chromosome 10"/>
</dbReference>
<evidence type="ECO:0000313" key="2">
    <source>
        <dbReference type="Proteomes" id="UP001057402"/>
    </source>
</evidence>
<gene>
    <name evidence="1" type="ORF">MLD38_034738</name>
</gene>
<evidence type="ECO:0000313" key="1">
    <source>
        <dbReference type="EMBL" id="KAI4321342.1"/>
    </source>
</evidence>
<dbReference type="EMBL" id="CM042889">
    <property type="protein sequence ID" value="KAI4321342.1"/>
    <property type="molecule type" value="Genomic_DNA"/>
</dbReference>
<name>A0ACB9MAU7_9MYRT</name>
<comment type="caution">
    <text evidence="1">The sequence shown here is derived from an EMBL/GenBank/DDBJ whole genome shotgun (WGS) entry which is preliminary data.</text>
</comment>
<accession>A0ACB9MAU7</accession>
<organism evidence="1 2">
    <name type="scientific">Melastoma candidum</name>
    <dbReference type="NCBI Taxonomy" id="119954"/>
    <lineage>
        <taxon>Eukaryota</taxon>
        <taxon>Viridiplantae</taxon>
        <taxon>Streptophyta</taxon>
        <taxon>Embryophyta</taxon>
        <taxon>Tracheophyta</taxon>
        <taxon>Spermatophyta</taxon>
        <taxon>Magnoliopsida</taxon>
        <taxon>eudicotyledons</taxon>
        <taxon>Gunneridae</taxon>
        <taxon>Pentapetalae</taxon>
        <taxon>rosids</taxon>
        <taxon>malvids</taxon>
        <taxon>Myrtales</taxon>
        <taxon>Melastomataceae</taxon>
        <taxon>Melastomatoideae</taxon>
        <taxon>Melastomateae</taxon>
        <taxon>Melastoma</taxon>
    </lineage>
</organism>
<keyword evidence="2" id="KW-1185">Reference proteome</keyword>